<proteinExistence type="inferred from homology"/>
<keyword evidence="4 6" id="KW-0964">Secreted</keyword>
<evidence type="ECO:0000256" key="4">
    <source>
        <dbReference type="ARBA" id="ARBA00022525"/>
    </source>
</evidence>
<protein>
    <recommendedName>
        <fullName evidence="6">Hydrophobin</fullName>
    </recommendedName>
</protein>
<dbReference type="GO" id="GO:0005199">
    <property type="term" value="F:structural constituent of cell wall"/>
    <property type="evidence" value="ECO:0007669"/>
    <property type="project" value="InterPro"/>
</dbReference>
<keyword evidence="6" id="KW-0732">Signal</keyword>
<evidence type="ECO:0000256" key="5">
    <source>
        <dbReference type="ARBA" id="ARBA00023157"/>
    </source>
</evidence>
<evidence type="ECO:0000313" key="7">
    <source>
        <dbReference type="EMBL" id="CCA76711.1"/>
    </source>
</evidence>
<dbReference type="Proteomes" id="UP000007148">
    <property type="component" value="Unassembled WGS sequence"/>
</dbReference>
<reference evidence="7 8" key="1">
    <citation type="journal article" date="2011" name="PLoS Pathog.">
        <title>Endophytic Life Strategies Decoded by Genome and Transcriptome Analyses of the Mutualistic Root Symbiont Piriformospora indica.</title>
        <authorList>
            <person name="Zuccaro A."/>
            <person name="Lahrmann U."/>
            <person name="Guldener U."/>
            <person name="Langen G."/>
            <person name="Pfiffi S."/>
            <person name="Biedenkopf D."/>
            <person name="Wong P."/>
            <person name="Samans B."/>
            <person name="Grimm C."/>
            <person name="Basiewicz M."/>
            <person name="Murat C."/>
            <person name="Martin F."/>
            <person name="Kogel K.H."/>
        </authorList>
    </citation>
    <scope>NUCLEOTIDE SEQUENCE [LARGE SCALE GENOMIC DNA]</scope>
    <source>
        <strain evidence="7 8">DSM 11827</strain>
    </source>
</reference>
<dbReference type="AlphaFoldDB" id="G4TZG8"/>
<comment type="similarity">
    <text evidence="2 6">Belongs to the fungal hydrophobin family.</text>
</comment>
<evidence type="ECO:0000256" key="1">
    <source>
        <dbReference type="ARBA" id="ARBA00004191"/>
    </source>
</evidence>
<dbReference type="InterPro" id="IPR001338">
    <property type="entry name" value="Class_I_Hydrophobin"/>
</dbReference>
<sequence>MFSCRFSSLFVLVVVGVVVGGGVQASSLAPGLVERTSHIKSASSGNVNSCNVGEAQCCQTIYQSHDQRVQSLGALLGVVIPMDGLMAGVQCSPITNILPILGGTSTCRAQPVCCTGNEYYGLINIGCSPISL</sequence>
<dbReference type="CDD" id="cd23507">
    <property type="entry name" value="hydrophobin_I"/>
    <property type="match status" value="1"/>
</dbReference>
<dbReference type="InParanoid" id="G4TZG8"/>
<dbReference type="EMBL" id="CAFZ01000937">
    <property type="protein sequence ID" value="CCA76711.1"/>
    <property type="molecule type" value="Genomic_DNA"/>
</dbReference>
<comment type="caution">
    <text evidence="7">The sequence shown here is derived from an EMBL/GenBank/DDBJ whole genome shotgun (WGS) entry which is preliminary data.</text>
</comment>
<evidence type="ECO:0000313" key="8">
    <source>
        <dbReference type="Proteomes" id="UP000007148"/>
    </source>
</evidence>
<keyword evidence="8" id="KW-1185">Reference proteome</keyword>
<evidence type="ECO:0000256" key="6">
    <source>
        <dbReference type="RuleBase" id="RU365009"/>
    </source>
</evidence>
<feature type="chain" id="PRO_5013986557" description="Hydrophobin" evidence="6">
    <location>
        <begin position="26"/>
        <end position="132"/>
    </location>
</feature>
<name>G4TZG8_SERID</name>
<organism evidence="7 8">
    <name type="scientific">Serendipita indica (strain DSM 11827)</name>
    <name type="common">Root endophyte fungus</name>
    <name type="synonym">Piriformospora indica</name>
    <dbReference type="NCBI Taxonomy" id="1109443"/>
    <lineage>
        <taxon>Eukaryota</taxon>
        <taxon>Fungi</taxon>
        <taxon>Dikarya</taxon>
        <taxon>Basidiomycota</taxon>
        <taxon>Agaricomycotina</taxon>
        <taxon>Agaricomycetes</taxon>
        <taxon>Sebacinales</taxon>
        <taxon>Serendipitaceae</taxon>
        <taxon>Serendipita</taxon>
    </lineage>
</organism>
<evidence type="ECO:0000256" key="3">
    <source>
        <dbReference type="ARBA" id="ARBA00022512"/>
    </source>
</evidence>
<gene>
    <name evidence="7" type="ORF">PIIN_10699</name>
</gene>
<dbReference type="Pfam" id="PF01185">
    <property type="entry name" value="Hydrophobin"/>
    <property type="match status" value="1"/>
</dbReference>
<dbReference type="OrthoDB" id="4225815at2759"/>
<feature type="signal peptide" evidence="6">
    <location>
        <begin position="1"/>
        <end position="25"/>
    </location>
</feature>
<accession>G4TZG8</accession>
<dbReference type="HOGENOM" id="CLU_105134_1_0_1"/>
<keyword evidence="5 6" id="KW-1015">Disulfide bond</keyword>
<dbReference type="SMART" id="SM00075">
    <property type="entry name" value="HYDRO"/>
    <property type="match status" value="1"/>
</dbReference>
<keyword evidence="3 6" id="KW-0134">Cell wall</keyword>
<evidence type="ECO:0000256" key="2">
    <source>
        <dbReference type="ARBA" id="ARBA00010446"/>
    </source>
</evidence>
<comment type="subcellular location">
    <subcellularLocation>
        <location evidence="1 6">Secreted</location>
        <location evidence="1 6">Cell wall</location>
    </subcellularLocation>
</comment>
<dbReference type="GO" id="GO:0009277">
    <property type="term" value="C:fungal-type cell wall"/>
    <property type="evidence" value="ECO:0007669"/>
    <property type="project" value="InterPro"/>
</dbReference>